<feature type="compositionally biased region" description="Basic residues" evidence="1">
    <location>
        <begin position="1"/>
        <end position="10"/>
    </location>
</feature>
<protein>
    <recommendedName>
        <fullName evidence="2">DUF3669 domain-containing protein</fullName>
    </recommendedName>
</protein>
<name>A0ABR0SCN8_9HYPO</name>
<feature type="region of interest" description="Disordered" evidence="1">
    <location>
        <begin position="1"/>
        <end position="23"/>
    </location>
</feature>
<dbReference type="Pfam" id="PF12417">
    <property type="entry name" value="DUF3669"/>
    <property type="match status" value="1"/>
</dbReference>
<feature type="domain" description="DUF3669" evidence="2">
    <location>
        <begin position="332"/>
        <end position="396"/>
    </location>
</feature>
<accession>A0ABR0SCN8</accession>
<dbReference type="EMBL" id="JAVFKD010000014">
    <property type="protein sequence ID" value="KAK5989937.1"/>
    <property type="molecule type" value="Genomic_DNA"/>
</dbReference>
<organism evidence="3 4">
    <name type="scientific">Cladobotryum mycophilum</name>
    <dbReference type="NCBI Taxonomy" id="491253"/>
    <lineage>
        <taxon>Eukaryota</taxon>
        <taxon>Fungi</taxon>
        <taxon>Dikarya</taxon>
        <taxon>Ascomycota</taxon>
        <taxon>Pezizomycotina</taxon>
        <taxon>Sordariomycetes</taxon>
        <taxon>Hypocreomycetidae</taxon>
        <taxon>Hypocreales</taxon>
        <taxon>Hypocreaceae</taxon>
        <taxon>Cladobotryum</taxon>
    </lineage>
</organism>
<evidence type="ECO:0000256" key="1">
    <source>
        <dbReference type="SAM" id="MobiDB-lite"/>
    </source>
</evidence>
<proteinExistence type="predicted"/>
<evidence type="ECO:0000259" key="2">
    <source>
        <dbReference type="Pfam" id="PF12417"/>
    </source>
</evidence>
<evidence type="ECO:0000313" key="4">
    <source>
        <dbReference type="Proteomes" id="UP001338125"/>
    </source>
</evidence>
<dbReference type="PANTHER" id="PTHR40780">
    <property type="entry name" value="DUF3669 DOMAIN-CONTAINING PROTEIN"/>
    <property type="match status" value="1"/>
</dbReference>
<evidence type="ECO:0000313" key="3">
    <source>
        <dbReference type="EMBL" id="KAK5989937.1"/>
    </source>
</evidence>
<dbReference type="InterPro" id="IPR022137">
    <property type="entry name" value="Znf_prot_DUF3669"/>
</dbReference>
<sequence length="427" mass="48317">MDTSTHRRRLITSSEYSDNHHQPSPILERQLADNLRLLSLLESVEESDTTTTTTGLREIESGLNRMLSLYSQISTTSSNAAYHATAQEKDTESFKKIGAGACGAVFAKDGESLVAKLSKTNDDEPLWNDYITHSKIEAHFSKYSIQNICVPECYYFSDRESTAFFNLRPGLVKAAEQVCHLPTSALVTERILPLPKPTRDLLIQKYCSPRNKAKAFEDPANNDCLVRVYLGSKQGKSGGMFFSLRNFKLHLNQMVEIELDVNEMADRMAIAMAIMHWSAKTDARDVEFVLGSSSKKTPLKMPLEEIEKLRKPTSTGSVSGRDEEFFHRMTKLWVLDFNQVRPITMDEAGVVQAVEAARINDPYLPKPLQQSPLEKRLWNSFVVTYINASDIILQKEDKEMLALPRMFIKGLIETQREKQKAAEGRIE</sequence>
<keyword evidence="4" id="KW-1185">Reference proteome</keyword>
<dbReference type="Proteomes" id="UP001338125">
    <property type="component" value="Unassembled WGS sequence"/>
</dbReference>
<reference evidence="3 4" key="1">
    <citation type="submission" date="2024-01" db="EMBL/GenBank/DDBJ databases">
        <title>Complete genome of Cladobotryum mycophilum ATHUM6906.</title>
        <authorList>
            <person name="Christinaki A.C."/>
            <person name="Myridakis A.I."/>
            <person name="Kouvelis V.N."/>
        </authorList>
    </citation>
    <scope>NUCLEOTIDE SEQUENCE [LARGE SCALE GENOMIC DNA]</scope>
    <source>
        <strain evidence="3 4">ATHUM6906</strain>
    </source>
</reference>
<comment type="caution">
    <text evidence="3">The sequence shown here is derived from an EMBL/GenBank/DDBJ whole genome shotgun (WGS) entry which is preliminary data.</text>
</comment>
<dbReference type="PANTHER" id="PTHR40780:SF2">
    <property type="entry name" value="DUF3669 DOMAIN-CONTAINING PROTEIN"/>
    <property type="match status" value="1"/>
</dbReference>
<gene>
    <name evidence="3" type="ORF">PT974_08200</name>
</gene>